<reference evidence="1 2" key="1">
    <citation type="submission" date="2019-12" db="EMBL/GenBank/DDBJ databases">
        <title>Whole-genome analyses of novel actinobacteria.</title>
        <authorList>
            <person name="Sahin N."/>
            <person name="Saygin H."/>
        </authorList>
    </citation>
    <scope>NUCLEOTIDE SEQUENCE [LARGE SCALE GENOMIC DNA]</scope>
    <source>
        <strain evidence="1 2">KC615</strain>
    </source>
</reference>
<evidence type="ECO:0000313" key="2">
    <source>
        <dbReference type="Proteomes" id="UP000430692"/>
    </source>
</evidence>
<comment type="caution">
    <text evidence="1">The sequence shown here is derived from an EMBL/GenBank/DDBJ whole genome shotgun (WGS) entry which is preliminary data.</text>
</comment>
<gene>
    <name evidence="1" type="ORF">GSM42_15315</name>
</gene>
<keyword evidence="2" id="KW-1185">Reference proteome</keyword>
<sequence length="184" mass="21275">MTTQQPSLQQLHKLLLRYHRRLGLDQQQYVLLHSCIHFDDMNVIVEVTGLPKEQIKKTLMELANRKVIAFTPNKNIDLNHLYSLLTMVAQDDIPFRDVLIQEYINEKDNNGNHIGHVELVPMNSGIAVRLGNGTFLSNSRLKELAEEFGLFAESIREEEIWKVNLQLLSQMQDEEKIDKIVRSG</sequence>
<dbReference type="EMBL" id="WUUL01000011">
    <property type="protein sequence ID" value="MXQ55061.1"/>
    <property type="molecule type" value="Genomic_DNA"/>
</dbReference>
<dbReference type="Proteomes" id="UP000430692">
    <property type="component" value="Unassembled WGS sequence"/>
</dbReference>
<protein>
    <submittedName>
        <fullName evidence="1">Uncharacterized protein</fullName>
    </submittedName>
</protein>
<name>A0A6I4VWR0_9BACL</name>
<evidence type="ECO:0000313" key="1">
    <source>
        <dbReference type="EMBL" id="MXQ55061.1"/>
    </source>
</evidence>
<dbReference type="AlphaFoldDB" id="A0A6I4VWR0"/>
<dbReference type="RefSeq" id="WP_160802411.1">
    <property type="nucleotide sequence ID" value="NZ_WUUL01000011.1"/>
</dbReference>
<proteinExistence type="predicted"/>
<accession>A0A6I4VWR0</accession>
<organism evidence="1 2">
    <name type="scientific">Shimazuella alba</name>
    <dbReference type="NCBI Taxonomy" id="2690964"/>
    <lineage>
        <taxon>Bacteria</taxon>
        <taxon>Bacillati</taxon>
        <taxon>Bacillota</taxon>
        <taxon>Bacilli</taxon>
        <taxon>Bacillales</taxon>
        <taxon>Thermoactinomycetaceae</taxon>
        <taxon>Shimazuella</taxon>
    </lineage>
</organism>